<dbReference type="InterPro" id="IPR004352">
    <property type="entry name" value="GH114_TIM-barrel"/>
</dbReference>
<evidence type="ECO:0000313" key="4">
    <source>
        <dbReference type="EMBL" id="GAA2268741.1"/>
    </source>
</evidence>
<keyword evidence="5" id="KW-1185">Reference proteome</keyword>
<sequence length="293" mass="31189">MTANDGFRTQRRWTACLVAVAGMTAAVLSACASTATTTTAPPRATETTGTGESAGAAKVSLPPVHAGFDYQIGDPYTPPPGVAIVSRDHTASPAAGMYNVCYVNAFQAQPDEQGQWPADLLLHDAHGQVVVDSDWNEALLDISTTDRRARVAARVDQWIDECAGKGFNAVELDNYDSYTRSNGTLTAADAEAFITLPAAHAHARGLAVGQKNSADLAGDRSRTHLDFAVAEECAEYDECGTYASAFADHVLVIEYTDQGLRSACSAFGSRLSIVRRDKGVTAPDHNDYVRRTC</sequence>
<dbReference type="Proteomes" id="UP001500305">
    <property type="component" value="Unassembled WGS sequence"/>
</dbReference>
<feature type="chain" id="PRO_5045557168" evidence="2">
    <location>
        <begin position="33"/>
        <end position="293"/>
    </location>
</feature>
<protein>
    <submittedName>
        <fullName evidence="4">Endo alpha-1,4 polygalactosaminidase</fullName>
    </submittedName>
</protein>
<keyword evidence="2" id="KW-0732">Signal</keyword>
<gene>
    <name evidence="4" type="ORF">GCM10010430_62640</name>
</gene>
<proteinExistence type="predicted"/>
<dbReference type="EMBL" id="BAAATR010000037">
    <property type="protein sequence ID" value="GAA2268741.1"/>
    <property type="molecule type" value="Genomic_DNA"/>
</dbReference>
<name>A0ABP5RS62_9ACTN</name>
<dbReference type="PANTHER" id="PTHR35273">
    <property type="entry name" value="ALPHA-1,4 POLYGALACTOSAMINIDASE, PUTATIVE (AFU_ORTHOLOGUE AFUA_3G07890)-RELATED"/>
    <property type="match status" value="1"/>
</dbReference>
<comment type="caution">
    <text evidence="4">The sequence shown here is derived from an EMBL/GenBank/DDBJ whole genome shotgun (WGS) entry which is preliminary data.</text>
</comment>
<feature type="signal peptide" evidence="2">
    <location>
        <begin position="1"/>
        <end position="32"/>
    </location>
</feature>
<evidence type="ECO:0000256" key="1">
    <source>
        <dbReference type="SAM" id="MobiDB-lite"/>
    </source>
</evidence>
<evidence type="ECO:0000259" key="3">
    <source>
        <dbReference type="Pfam" id="PF03537"/>
    </source>
</evidence>
<reference evidence="5" key="1">
    <citation type="journal article" date="2019" name="Int. J. Syst. Evol. Microbiol.">
        <title>The Global Catalogue of Microorganisms (GCM) 10K type strain sequencing project: providing services to taxonomists for standard genome sequencing and annotation.</title>
        <authorList>
            <consortium name="The Broad Institute Genomics Platform"/>
            <consortium name="The Broad Institute Genome Sequencing Center for Infectious Disease"/>
            <person name="Wu L."/>
            <person name="Ma J."/>
        </authorList>
    </citation>
    <scope>NUCLEOTIDE SEQUENCE [LARGE SCALE GENOMIC DNA]</scope>
    <source>
        <strain evidence="5">JCM 7356</strain>
    </source>
</reference>
<dbReference type="InterPro" id="IPR013785">
    <property type="entry name" value="Aldolase_TIM"/>
</dbReference>
<dbReference type="InterPro" id="IPR017853">
    <property type="entry name" value="GH"/>
</dbReference>
<organism evidence="4 5">
    <name type="scientific">Kitasatospora cystarginea</name>
    <dbReference type="NCBI Taxonomy" id="58350"/>
    <lineage>
        <taxon>Bacteria</taxon>
        <taxon>Bacillati</taxon>
        <taxon>Actinomycetota</taxon>
        <taxon>Actinomycetes</taxon>
        <taxon>Kitasatosporales</taxon>
        <taxon>Streptomycetaceae</taxon>
        <taxon>Kitasatospora</taxon>
    </lineage>
</organism>
<dbReference type="PANTHER" id="PTHR35273:SF2">
    <property type="entry name" value="ALPHA-GALACTOSIDASE"/>
    <property type="match status" value="1"/>
</dbReference>
<evidence type="ECO:0000256" key="2">
    <source>
        <dbReference type="SAM" id="SignalP"/>
    </source>
</evidence>
<dbReference type="RefSeq" id="WP_344639908.1">
    <property type="nucleotide sequence ID" value="NZ_BAAATR010000037.1"/>
</dbReference>
<feature type="domain" description="Glycoside-hydrolase family GH114 TIM-barrel" evidence="3">
    <location>
        <begin position="68"/>
        <end position="272"/>
    </location>
</feature>
<evidence type="ECO:0000313" key="5">
    <source>
        <dbReference type="Proteomes" id="UP001500305"/>
    </source>
</evidence>
<dbReference type="Gene3D" id="3.20.20.70">
    <property type="entry name" value="Aldolase class I"/>
    <property type="match status" value="1"/>
</dbReference>
<feature type="region of interest" description="Disordered" evidence="1">
    <location>
        <begin position="35"/>
        <end position="57"/>
    </location>
</feature>
<accession>A0ABP5RS62</accession>
<dbReference type="SUPFAM" id="SSF51445">
    <property type="entry name" value="(Trans)glycosidases"/>
    <property type="match status" value="1"/>
</dbReference>
<dbReference type="Pfam" id="PF03537">
    <property type="entry name" value="Glyco_hydro_114"/>
    <property type="match status" value="1"/>
</dbReference>